<feature type="region of interest" description="Disordered" evidence="1">
    <location>
        <begin position="1"/>
        <end position="31"/>
    </location>
</feature>
<reference evidence="2" key="1">
    <citation type="submission" date="2015-04" db="EMBL/GenBank/DDBJ databases">
        <title>The genome sequence of the plant pathogenic Rhizarian Plasmodiophora brassicae reveals insights in its biotrophic life cycle and the origin of chitin synthesis.</title>
        <authorList>
            <person name="Schwelm A."/>
            <person name="Fogelqvist J."/>
            <person name="Knaust A."/>
            <person name="Julke S."/>
            <person name="Lilja T."/>
            <person name="Dhandapani V."/>
            <person name="Bonilla-Rosso G."/>
            <person name="Karlsson M."/>
            <person name="Shevchenko A."/>
            <person name="Choi S.R."/>
            <person name="Kim H.G."/>
            <person name="Park J.Y."/>
            <person name="Lim Y.P."/>
            <person name="Ludwig-Muller J."/>
            <person name="Dixelius C."/>
        </authorList>
    </citation>
    <scope>NUCLEOTIDE SEQUENCE</scope>
    <source>
        <tissue evidence="2">Potato root galls</tissue>
    </source>
</reference>
<organism evidence="2">
    <name type="scientific">Spongospora subterranea</name>
    <dbReference type="NCBI Taxonomy" id="70186"/>
    <lineage>
        <taxon>Eukaryota</taxon>
        <taxon>Sar</taxon>
        <taxon>Rhizaria</taxon>
        <taxon>Endomyxa</taxon>
        <taxon>Phytomyxea</taxon>
        <taxon>Plasmodiophorida</taxon>
        <taxon>Plasmodiophoridae</taxon>
        <taxon>Spongospora</taxon>
    </lineage>
</organism>
<accession>A0A0H5QV70</accession>
<dbReference type="AlphaFoldDB" id="A0A0H5QV70"/>
<sequence length="131" mass="14478">KSAPLDSGSSKNQLPPSVAPGPSVSQVMGPDMTRTSAFRRTKLNDANRAQFEFAFTAHLLQFNLPDALVGDTSATFKTACFSILIQALSEAQYPHVYYCTTALEVLSSLKKTHRAQDARAAFWYSLEYRNK</sequence>
<proteinExistence type="predicted"/>
<dbReference type="EMBL" id="HACM01005049">
    <property type="protein sequence ID" value="CRZ05491.1"/>
    <property type="molecule type" value="Transcribed_RNA"/>
</dbReference>
<evidence type="ECO:0000313" key="2">
    <source>
        <dbReference type="EMBL" id="CRZ05491.1"/>
    </source>
</evidence>
<evidence type="ECO:0000256" key="1">
    <source>
        <dbReference type="SAM" id="MobiDB-lite"/>
    </source>
</evidence>
<protein>
    <submittedName>
        <fullName evidence="2">Uncharacterized protein</fullName>
    </submittedName>
</protein>
<feature type="non-terminal residue" evidence="2">
    <location>
        <position position="1"/>
    </location>
</feature>
<name>A0A0H5QV70_9EUKA</name>